<dbReference type="EMBL" id="CCYA01000318">
    <property type="protein sequence ID" value="CEH16559.1"/>
    <property type="molecule type" value="Genomic_DNA"/>
</dbReference>
<evidence type="ECO:0000256" key="1">
    <source>
        <dbReference type="SAM" id="MobiDB-lite"/>
    </source>
</evidence>
<protein>
    <submittedName>
        <fullName evidence="2">Uncharacterized protein</fullName>
    </submittedName>
</protein>
<feature type="region of interest" description="Disordered" evidence="1">
    <location>
        <begin position="44"/>
        <end position="63"/>
    </location>
</feature>
<evidence type="ECO:0000313" key="2">
    <source>
        <dbReference type="EMBL" id="CEH16559.1"/>
    </source>
</evidence>
<reference evidence="2 3" key="1">
    <citation type="submission" date="2014-09" db="EMBL/GenBank/DDBJ databases">
        <authorList>
            <person name="Magalhaes I.L.F."/>
            <person name="Oliveira U."/>
            <person name="Santos F.R."/>
            <person name="Vidigal T.H.D.A."/>
            <person name="Brescovit A.D."/>
            <person name="Santos A.J."/>
        </authorList>
    </citation>
    <scope>NUCLEOTIDE SEQUENCE [LARGE SCALE GENOMIC DNA]</scope>
</reference>
<sequence>MVGIKPYQAYEPVEEGRGDLLRSHPYFHTVNEDVRGVALQSPRPETVLPSAGAASEATAGILV</sequence>
<name>A0A0P1BLB9_9BASI</name>
<evidence type="ECO:0000313" key="3">
    <source>
        <dbReference type="Proteomes" id="UP000054845"/>
    </source>
</evidence>
<organism evidence="2 3">
    <name type="scientific">Ceraceosorus bombacis</name>
    <dbReference type="NCBI Taxonomy" id="401625"/>
    <lineage>
        <taxon>Eukaryota</taxon>
        <taxon>Fungi</taxon>
        <taxon>Dikarya</taxon>
        <taxon>Basidiomycota</taxon>
        <taxon>Ustilaginomycotina</taxon>
        <taxon>Exobasidiomycetes</taxon>
        <taxon>Ceraceosorales</taxon>
        <taxon>Ceraceosoraceae</taxon>
        <taxon>Ceraceosorus</taxon>
    </lineage>
</organism>
<accession>A0A0P1BLB9</accession>
<proteinExistence type="predicted"/>
<keyword evidence="3" id="KW-1185">Reference proteome</keyword>
<dbReference type="AlphaFoldDB" id="A0A0P1BLB9"/>
<dbReference type="Proteomes" id="UP000054845">
    <property type="component" value="Unassembled WGS sequence"/>
</dbReference>